<dbReference type="Gene3D" id="3.40.1030.10">
    <property type="entry name" value="Nucleoside phosphorylase/phosphoribosyltransferase catalytic domain"/>
    <property type="match status" value="1"/>
</dbReference>
<dbReference type="RefSeq" id="WP_148689986.1">
    <property type="nucleotide sequence ID" value="NZ_LT671858.1"/>
</dbReference>
<evidence type="ECO:0000259" key="6">
    <source>
        <dbReference type="Pfam" id="PF02885"/>
    </source>
</evidence>
<dbReference type="EMBL" id="LT671858">
    <property type="protein sequence ID" value="SIM75727.1"/>
    <property type="molecule type" value="Genomic_DNA"/>
</dbReference>
<comment type="subunit">
    <text evidence="4">Homodimer.</text>
</comment>
<feature type="binding site" evidence="4">
    <location>
        <position position="118"/>
    </location>
    <ligand>
        <name>5-phospho-alpha-D-ribose 1-diphosphate</name>
        <dbReference type="ChEBI" id="CHEBI:58017"/>
    </ligand>
</feature>
<dbReference type="InterPro" id="IPR017459">
    <property type="entry name" value="Glycosyl_Trfase_fam3_N_dom"/>
</dbReference>
<keyword evidence="4" id="KW-0460">Magnesium</keyword>
<dbReference type="SUPFAM" id="SSF47648">
    <property type="entry name" value="Nucleoside phosphorylase/phosphoribosyltransferase N-terminal domain"/>
    <property type="match status" value="1"/>
</dbReference>
<evidence type="ECO:0000256" key="3">
    <source>
        <dbReference type="ARBA" id="ARBA00022679"/>
    </source>
</evidence>
<comment type="caution">
    <text evidence="4">Lacks conserved residue(s) required for the propagation of feature annotation.</text>
</comment>
<dbReference type="GO" id="GO:0005829">
    <property type="term" value="C:cytosol"/>
    <property type="evidence" value="ECO:0007669"/>
    <property type="project" value="TreeGrafter"/>
</dbReference>
<gene>
    <name evidence="4" type="primary">trpD</name>
    <name evidence="7" type="ORF">CSP5_1490</name>
</gene>
<feature type="domain" description="Glycosyl transferase family 3" evidence="5">
    <location>
        <begin position="74"/>
        <end position="319"/>
    </location>
</feature>
<comment type="function">
    <text evidence="4">Catalyzes the transfer of the phosphoribosyl group of 5-phosphorylribose-1-pyrophosphate (PRPP) to anthranilate to yield N-(5'-phosphoribosyl)-anthranilate (PRA).</text>
</comment>
<feature type="binding site" evidence="4">
    <location>
        <begin position="81"/>
        <end position="82"/>
    </location>
    <ligand>
        <name>5-phospho-alpha-D-ribose 1-diphosphate</name>
        <dbReference type="ChEBI" id="CHEBI:58017"/>
    </ligand>
</feature>
<dbReference type="NCBIfam" id="TIGR01245">
    <property type="entry name" value="trpD"/>
    <property type="match status" value="1"/>
</dbReference>
<feature type="binding site" evidence="4">
    <location>
        <begin position="88"/>
        <end position="91"/>
    </location>
    <ligand>
        <name>5-phospho-alpha-D-ribose 1-diphosphate</name>
        <dbReference type="ChEBI" id="CHEBI:58017"/>
    </ligand>
</feature>
<dbReference type="InterPro" id="IPR036320">
    <property type="entry name" value="Glycosyl_Trfase_fam3_N_dom_sf"/>
</dbReference>
<protein>
    <recommendedName>
        <fullName evidence="4">Anthranilate phosphoribosyltransferase</fullName>
        <ecNumber evidence="4">2.4.2.18</ecNumber>
    </recommendedName>
</protein>
<keyword evidence="4" id="KW-0479">Metal-binding</keyword>
<keyword evidence="3 4" id="KW-0808">Transferase</keyword>
<dbReference type="UniPathway" id="UPA00035">
    <property type="reaction ID" value="UER00041"/>
</dbReference>
<name>A0A1N5VUE7_9ARCH</name>
<comment type="pathway">
    <text evidence="4">Amino-acid biosynthesis; L-tryptophan biosynthesis; L-tryptophan from chorismate: step 2/5.</text>
</comment>
<comment type="catalytic activity">
    <reaction evidence="4">
        <text>N-(5-phospho-beta-D-ribosyl)anthranilate + diphosphate = 5-phospho-alpha-D-ribose 1-diphosphate + anthranilate</text>
        <dbReference type="Rhea" id="RHEA:11768"/>
        <dbReference type="ChEBI" id="CHEBI:16567"/>
        <dbReference type="ChEBI" id="CHEBI:18277"/>
        <dbReference type="ChEBI" id="CHEBI:33019"/>
        <dbReference type="ChEBI" id="CHEBI:58017"/>
        <dbReference type="EC" id="2.4.2.18"/>
    </reaction>
</comment>
<dbReference type="InterPro" id="IPR000312">
    <property type="entry name" value="Glycosyl_Trfase_fam3"/>
</dbReference>
<evidence type="ECO:0000256" key="1">
    <source>
        <dbReference type="ARBA" id="ARBA00022605"/>
    </source>
</evidence>
<keyword evidence="2 4" id="KW-0328">Glycosyltransferase</keyword>
<dbReference type="InterPro" id="IPR005940">
    <property type="entry name" value="Anthranilate_Pribosyl_Tfrase"/>
</dbReference>
<sequence length="339" mass="37015">MVSETVMKIIEGSQIDESEMEELPAYLCREEINDSERAAFLSAIHVRGENLNEISGFSKGLRKLASVGEYSGCTDIVGTGGDMKGTINVSTAASIVCSSLGIVMGKHGNRSITGKSGGADFMERAGYNFTRNENEIRADLASKNFVFLLASFYNDAFKKFSPVRKKLGHRTIFNLMGPLTNPLNPGRIVIGCTEPQIIDIFSNVIKMQNRKGIIVMGNDGMDEISFKGKSTLSFVDNNIKRKEIEASEITEGKIDEDEVTGENKNEIFVKTLAGLNGKNESAAKFIALNAAPCLILNGISRDMNEGYRMAYRSIKNGYAIEKLNEITGGKVKEAISSVF</sequence>
<dbReference type="InterPro" id="IPR035902">
    <property type="entry name" value="Nuc_phospho_transferase"/>
</dbReference>
<evidence type="ECO:0000313" key="8">
    <source>
        <dbReference type="Proteomes" id="UP000195607"/>
    </source>
</evidence>
<reference evidence="7 8" key="1">
    <citation type="submission" date="2016-04" db="EMBL/GenBank/DDBJ databases">
        <authorList>
            <person name="Evans L.H."/>
            <person name="Alamgir A."/>
            <person name="Owens N."/>
            <person name="Weber N.D."/>
            <person name="Virtaneva K."/>
            <person name="Barbian K."/>
            <person name="Babar A."/>
            <person name="Rosenke K."/>
        </authorList>
    </citation>
    <scope>NUCLEOTIDE SEQUENCE [LARGE SCALE GENOMIC DNA]</scope>
    <source>
        <strain evidence="8">S5(T) (JCM 30642 \VKM B-2941)</strain>
    </source>
</reference>
<keyword evidence="4" id="KW-0822">Tryptophan biosynthesis</keyword>
<dbReference type="Gene3D" id="1.20.970.10">
    <property type="entry name" value="Transferase, Pyrimidine Nucleoside Phosphorylase, Chain C"/>
    <property type="match status" value="1"/>
</dbReference>
<dbReference type="Proteomes" id="UP000195607">
    <property type="component" value="Chromosome I"/>
</dbReference>
<dbReference type="Pfam" id="PF02885">
    <property type="entry name" value="Glycos_trans_3N"/>
    <property type="match status" value="1"/>
</dbReference>
<evidence type="ECO:0000256" key="4">
    <source>
        <dbReference type="HAMAP-Rule" id="MF_00211"/>
    </source>
</evidence>
<feature type="binding site" evidence="4">
    <location>
        <begin position="106"/>
        <end position="114"/>
    </location>
    <ligand>
        <name>5-phospho-alpha-D-ribose 1-diphosphate</name>
        <dbReference type="ChEBI" id="CHEBI:58017"/>
    </ligand>
</feature>
<feature type="binding site" evidence="4">
    <location>
        <position position="222"/>
    </location>
    <ligand>
        <name>Mg(2+)</name>
        <dbReference type="ChEBI" id="CHEBI:18420"/>
        <label>2</label>
    </ligand>
</feature>
<feature type="binding site" evidence="4">
    <location>
        <position position="78"/>
    </location>
    <ligand>
        <name>5-phospho-alpha-D-ribose 1-diphosphate</name>
        <dbReference type="ChEBI" id="CHEBI:58017"/>
    </ligand>
</feature>
<dbReference type="SUPFAM" id="SSF52418">
    <property type="entry name" value="Nucleoside phosphorylase/phosphoribosyltransferase catalytic domain"/>
    <property type="match status" value="1"/>
</dbReference>
<dbReference type="Pfam" id="PF00591">
    <property type="entry name" value="Glycos_transf_3"/>
    <property type="match status" value="1"/>
</dbReference>
<dbReference type="GO" id="GO:0000287">
    <property type="term" value="F:magnesium ion binding"/>
    <property type="evidence" value="ECO:0007669"/>
    <property type="project" value="UniProtKB-UniRule"/>
</dbReference>
<feature type="binding site" evidence="4">
    <location>
        <position position="164"/>
    </location>
    <ligand>
        <name>anthranilate</name>
        <dbReference type="ChEBI" id="CHEBI:16567"/>
        <label>2</label>
    </ligand>
</feature>
<proteinExistence type="inferred from homology"/>
<comment type="similarity">
    <text evidence="4">Belongs to the anthranilate phosphoribosyltransferase family.</text>
</comment>
<dbReference type="HAMAP" id="MF_00211">
    <property type="entry name" value="TrpD"/>
    <property type="match status" value="1"/>
</dbReference>
<feature type="domain" description="Glycosyl transferase family 3 N-terminal" evidence="6">
    <location>
        <begin position="7"/>
        <end position="64"/>
    </location>
</feature>
<dbReference type="PANTHER" id="PTHR43285">
    <property type="entry name" value="ANTHRANILATE PHOSPHORIBOSYLTRANSFERASE"/>
    <property type="match status" value="1"/>
</dbReference>
<comment type="cofactor">
    <cofactor evidence="4">
        <name>Mg(2+)</name>
        <dbReference type="ChEBI" id="CHEBI:18420"/>
    </cofactor>
    <text evidence="4">Binds 2 magnesium ions per monomer.</text>
</comment>
<accession>A0A1N5VUE7</accession>
<feature type="binding site" evidence="4">
    <location>
        <position position="109"/>
    </location>
    <ligand>
        <name>anthranilate</name>
        <dbReference type="ChEBI" id="CHEBI:16567"/>
        <label>1</label>
    </ligand>
</feature>
<dbReference type="PANTHER" id="PTHR43285:SF2">
    <property type="entry name" value="ANTHRANILATE PHOSPHORIBOSYLTRANSFERASE"/>
    <property type="match status" value="1"/>
</dbReference>
<organism evidence="7 8">
    <name type="scientific">Cuniculiplasma divulgatum</name>
    <dbReference type="NCBI Taxonomy" id="1673428"/>
    <lineage>
        <taxon>Archaea</taxon>
        <taxon>Methanobacteriati</taxon>
        <taxon>Thermoplasmatota</taxon>
        <taxon>Thermoplasmata</taxon>
        <taxon>Thermoplasmatales</taxon>
        <taxon>Cuniculiplasmataceae</taxon>
        <taxon>Cuniculiplasma</taxon>
    </lineage>
</organism>
<feature type="binding site" evidence="4">
    <location>
        <position position="223"/>
    </location>
    <ligand>
        <name>Mg(2+)</name>
        <dbReference type="ChEBI" id="CHEBI:18420"/>
        <label>1</label>
    </ligand>
</feature>
<feature type="binding site" evidence="4">
    <location>
        <position position="223"/>
    </location>
    <ligand>
        <name>Mg(2+)</name>
        <dbReference type="ChEBI" id="CHEBI:18420"/>
        <label>2</label>
    </ligand>
</feature>
<evidence type="ECO:0000259" key="5">
    <source>
        <dbReference type="Pfam" id="PF00591"/>
    </source>
</evidence>
<keyword evidence="4" id="KW-0057">Aromatic amino acid biosynthesis</keyword>
<feature type="binding site" evidence="4">
    <location>
        <position position="78"/>
    </location>
    <ligand>
        <name>anthranilate</name>
        <dbReference type="ChEBI" id="CHEBI:16567"/>
        <label>1</label>
    </ligand>
</feature>
<evidence type="ECO:0000256" key="2">
    <source>
        <dbReference type="ARBA" id="ARBA00022676"/>
    </source>
</evidence>
<feature type="binding site" evidence="4">
    <location>
        <position position="86"/>
    </location>
    <ligand>
        <name>5-phospho-alpha-D-ribose 1-diphosphate</name>
        <dbReference type="ChEBI" id="CHEBI:58017"/>
    </ligand>
</feature>
<dbReference type="GO" id="GO:0000162">
    <property type="term" value="P:L-tryptophan biosynthetic process"/>
    <property type="evidence" value="ECO:0007669"/>
    <property type="project" value="UniProtKB-UniRule"/>
</dbReference>
<dbReference type="AlphaFoldDB" id="A0A1N5VUE7"/>
<dbReference type="GeneID" id="41588732"/>
<evidence type="ECO:0000313" key="7">
    <source>
        <dbReference type="EMBL" id="SIM75727.1"/>
    </source>
</evidence>
<dbReference type="GO" id="GO:0004048">
    <property type="term" value="F:anthranilate phosphoribosyltransferase activity"/>
    <property type="evidence" value="ECO:0007669"/>
    <property type="project" value="UniProtKB-UniRule"/>
</dbReference>
<keyword evidence="1 4" id="KW-0028">Amino-acid biosynthesis</keyword>
<feature type="binding site" evidence="4">
    <location>
        <position position="90"/>
    </location>
    <ligand>
        <name>Mg(2+)</name>
        <dbReference type="ChEBI" id="CHEBI:18420"/>
        <label>1</label>
    </ligand>
</feature>
<dbReference type="EC" id="2.4.2.18" evidence="4"/>